<protein>
    <submittedName>
        <fullName evidence="2">Uncharacterized protein</fullName>
    </submittedName>
</protein>
<organism evidence="2 3">
    <name type="scientific">Nocardia vulneris</name>
    <dbReference type="NCBI Taxonomy" id="1141657"/>
    <lineage>
        <taxon>Bacteria</taxon>
        <taxon>Bacillati</taxon>
        <taxon>Actinomycetota</taxon>
        <taxon>Actinomycetes</taxon>
        <taxon>Mycobacteriales</taxon>
        <taxon>Nocardiaceae</taxon>
        <taxon>Nocardia</taxon>
    </lineage>
</organism>
<evidence type="ECO:0000313" key="3">
    <source>
        <dbReference type="Proteomes" id="UP000031364"/>
    </source>
</evidence>
<feature type="transmembrane region" description="Helical" evidence="1">
    <location>
        <begin position="41"/>
        <end position="60"/>
    </location>
</feature>
<keyword evidence="1" id="KW-1133">Transmembrane helix</keyword>
<name>A0ABR4Z937_9NOCA</name>
<reference evidence="2 3" key="1">
    <citation type="journal article" date="2014" name="Int. J. Syst. Evol. Microbiol.">
        <title>Nocardia vulneris sp. nov., isolated from wounds of human patients in North America.</title>
        <authorList>
            <person name="Lasker B.A."/>
            <person name="Bell M."/>
            <person name="Klenk H.P."/>
            <person name="Sproer C."/>
            <person name="Schumann C."/>
            <person name="Schumann P."/>
            <person name="Brown J.M."/>
        </authorList>
    </citation>
    <scope>NUCLEOTIDE SEQUENCE [LARGE SCALE GENOMIC DNA]</scope>
    <source>
        <strain evidence="2 3">W9851</strain>
    </source>
</reference>
<evidence type="ECO:0000313" key="2">
    <source>
        <dbReference type="EMBL" id="KIA61753.1"/>
    </source>
</evidence>
<comment type="caution">
    <text evidence="2">The sequence shown here is derived from an EMBL/GenBank/DDBJ whole genome shotgun (WGS) entry which is preliminary data.</text>
</comment>
<evidence type="ECO:0000256" key="1">
    <source>
        <dbReference type="SAM" id="Phobius"/>
    </source>
</evidence>
<keyword evidence="1" id="KW-0812">Transmembrane</keyword>
<accession>A0ABR4Z937</accession>
<feature type="transmembrane region" description="Helical" evidence="1">
    <location>
        <begin position="67"/>
        <end position="86"/>
    </location>
</feature>
<gene>
    <name evidence="2" type="ORF">FG87_28910</name>
</gene>
<dbReference type="Proteomes" id="UP000031364">
    <property type="component" value="Unassembled WGS sequence"/>
</dbReference>
<keyword evidence="1" id="KW-0472">Membrane</keyword>
<dbReference type="EMBL" id="JNFP01000040">
    <property type="protein sequence ID" value="KIA61753.1"/>
    <property type="molecule type" value="Genomic_DNA"/>
</dbReference>
<sequence length="122" mass="12830">MLAGATAAWGVFVASEPLYQISSCEVVQMDAACGDPMFAHYGMRLVLLLAVPVMLCAVPALQVARGLSWSIAGVLVLGSLIALPATDSVLAAWGYYLPVGAVAVVVTRFSSWYERRGVAVAR</sequence>
<feature type="transmembrane region" description="Helical" evidence="1">
    <location>
        <begin position="92"/>
        <end position="113"/>
    </location>
</feature>
<proteinExistence type="predicted"/>
<keyword evidence="3" id="KW-1185">Reference proteome</keyword>